<proteinExistence type="predicted"/>
<comment type="caution">
    <text evidence="1">The sequence shown here is derived from an EMBL/GenBank/DDBJ whole genome shotgun (WGS) entry which is preliminary data.</text>
</comment>
<reference evidence="1 2" key="1">
    <citation type="submission" date="2019-05" db="EMBL/GenBank/DDBJ databases">
        <title>Another draft genome of Portunus trituberculatus and its Hox gene families provides insights of decapod evolution.</title>
        <authorList>
            <person name="Jeong J.-H."/>
            <person name="Song I."/>
            <person name="Kim S."/>
            <person name="Choi T."/>
            <person name="Kim D."/>
            <person name="Ryu S."/>
            <person name="Kim W."/>
        </authorList>
    </citation>
    <scope>NUCLEOTIDE SEQUENCE [LARGE SCALE GENOMIC DNA]</scope>
    <source>
        <tissue evidence="1">Muscle</tissue>
    </source>
</reference>
<evidence type="ECO:0000313" key="1">
    <source>
        <dbReference type="EMBL" id="MPC30002.1"/>
    </source>
</evidence>
<keyword evidence="2" id="KW-1185">Reference proteome</keyword>
<sequence>MRAVVLKPLVGVVTQSAATRLLGGALSVDRHCCHSWGRLRRRACCNGRRRGRCCSPKLVRGIGGGQHPTHCSLAQQTTTGTQCGALKSLSLPPLGRNGAPPQTVMKVTVLLDPVTSAVAPRHGPGHRPHLTVWNAT</sequence>
<dbReference type="AlphaFoldDB" id="A0A5B7E7I4"/>
<name>A0A5B7E7I4_PORTR</name>
<dbReference type="Proteomes" id="UP000324222">
    <property type="component" value="Unassembled WGS sequence"/>
</dbReference>
<evidence type="ECO:0000313" key="2">
    <source>
        <dbReference type="Proteomes" id="UP000324222"/>
    </source>
</evidence>
<protein>
    <submittedName>
        <fullName evidence="1">Uncharacterized protein</fullName>
    </submittedName>
</protein>
<dbReference type="EMBL" id="VSRR010002174">
    <property type="protein sequence ID" value="MPC30002.1"/>
    <property type="molecule type" value="Genomic_DNA"/>
</dbReference>
<gene>
    <name evidence="1" type="ORF">E2C01_023256</name>
</gene>
<accession>A0A5B7E7I4</accession>
<organism evidence="1 2">
    <name type="scientific">Portunus trituberculatus</name>
    <name type="common">Swimming crab</name>
    <name type="synonym">Neptunus trituberculatus</name>
    <dbReference type="NCBI Taxonomy" id="210409"/>
    <lineage>
        <taxon>Eukaryota</taxon>
        <taxon>Metazoa</taxon>
        <taxon>Ecdysozoa</taxon>
        <taxon>Arthropoda</taxon>
        <taxon>Crustacea</taxon>
        <taxon>Multicrustacea</taxon>
        <taxon>Malacostraca</taxon>
        <taxon>Eumalacostraca</taxon>
        <taxon>Eucarida</taxon>
        <taxon>Decapoda</taxon>
        <taxon>Pleocyemata</taxon>
        <taxon>Brachyura</taxon>
        <taxon>Eubrachyura</taxon>
        <taxon>Portunoidea</taxon>
        <taxon>Portunidae</taxon>
        <taxon>Portuninae</taxon>
        <taxon>Portunus</taxon>
    </lineage>
</organism>